<protein>
    <submittedName>
        <fullName evidence="3">Uncharacterized protein</fullName>
    </submittedName>
</protein>
<proteinExistence type="predicted"/>
<gene>
    <name evidence="3" type="ORF">BOO69_06315</name>
</gene>
<keyword evidence="2" id="KW-0732">Signal</keyword>
<dbReference type="Proteomes" id="UP000181897">
    <property type="component" value="Chromosome"/>
</dbReference>
<feature type="compositionally biased region" description="Polar residues" evidence="1">
    <location>
        <begin position="32"/>
        <end position="43"/>
    </location>
</feature>
<dbReference type="KEGG" id="suam:BOO69_06315"/>
<evidence type="ECO:0000256" key="2">
    <source>
        <dbReference type="SAM" id="SignalP"/>
    </source>
</evidence>
<accession>A0A1J0WFW1</accession>
<feature type="region of interest" description="Disordered" evidence="1">
    <location>
        <begin position="31"/>
        <end position="103"/>
    </location>
</feature>
<dbReference type="EMBL" id="CP018076">
    <property type="protein sequence ID" value="APE43072.1"/>
    <property type="molecule type" value="Genomic_DNA"/>
</dbReference>
<dbReference type="AlphaFoldDB" id="A0A1J0WFW1"/>
<sequence length="103" mass="10523">MKGMNMTLKNNAARIALAAMLTASPVALMAQQADTGSPAQSVASDPDENVGGETAAAGSMEQTSKSLEDTGAYSDDARADAETEGSLIKTDPEDTEGSQLLTE</sequence>
<evidence type="ECO:0000313" key="3">
    <source>
        <dbReference type="EMBL" id="APE43072.1"/>
    </source>
</evidence>
<evidence type="ECO:0000256" key="1">
    <source>
        <dbReference type="SAM" id="MobiDB-lite"/>
    </source>
</evidence>
<name>A0A1J0WFW1_9RHOB</name>
<organism evidence="3 4">
    <name type="scientific">Sulfitobacter alexandrii</name>
    <dbReference type="NCBI Taxonomy" id="1917485"/>
    <lineage>
        <taxon>Bacteria</taxon>
        <taxon>Pseudomonadati</taxon>
        <taxon>Pseudomonadota</taxon>
        <taxon>Alphaproteobacteria</taxon>
        <taxon>Rhodobacterales</taxon>
        <taxon>Roseobacteraceae</taxon>
        <taxon>Sulfitobacter</taxon>
    </lineage>
</organism>
<keyword evidence="4" id="KW-1185">Reference proteome</keyword>
<reference evidence="3 4" key="1">
    <citation type="submission" date="2016-11" db="EMBL/GenBank/DDBJ databases">
        <title>Complete genome sequence of Sulfitobacter sp. AM1-D1, a toxic bacteria associated with marine dinoflagellate Alexandrium minutum in East China Sea.</title>
        <authorList>
            <person name="Yang Q."/>
            <person name="Zhang X."/>
            <person name="Tian X."/>
        </authorList>
    </citation>
    <scope>NUCLEOTIDE SEQUENCE [LARGE SCALE GENOMIC DNA]</scope>
    <source>
        <strain evidence="3 4">AM1-D1</strain>
    </source>
</reference>
<feature type="chain" id="PRO_5012317351" evidence="2">
    <location>
        <begin position="30"/>
        <end position="103"/>
    </location>
</feature>
<feature type="signal peptide" evidence="2">
    <location>
        <begin position="1"/>
        <end position="29"/>
    </location>
</feature>
<evidence type="ECO:0000313" key="4">
    <source>
        <dbReference type="Proteomes" id="UP000181897"/>
    </source>
</evidence>